<feature type="region of interest" description="Disordered" evidence="2">
    <location>
        <begin position="755"/>
        <end position="784"/>
    </location>
</feature>
<protein>
    <recommendedName>
        <fullName evidence="5">Aminotransferase-like plant mobile domain-containing protein</fullName>
    </recommendedName>
</protein>
<feature type="region of interest" description="Disordered" evidence="2">
    <location>
        <begin position="435"/>
        <end position="540"/>
    </location>
</feature>
<dbReference type="AlphaFoldDB" id="A0ABD3H364"/>
<feature type="coiled-coil region" evidence="1">
    <location>
        <begin position="708"/>
        <end position="750"/>
    </location>
</feature>
<organism evidence="3 4">
    <name type="scientific">Riccia sorocarpa</name>
    <dbReference type="NCBI Taxonomy" id="122646"/>
    <lineage>
        <taxon>Eukaryota</taxon>
        <taxon>Viridiplantae</taxon>
        <taxon>Streptophyta</taxon>
        <taxon>Embryophyta</taxon>
        <taxon>Marchantiophyta</taxon>
        <taxon>Marchantiopsida</taxon>
        <taxon>Marchantiidae</taxon>
        <taxon>Marchantiales</taxon>
        <taxon>Ricciaceae</taxon>
        <taxon>Riccia</taxon>
    </lineage>
</organism>
<dbReference type="EMBL" id="JBJQOH010000006">
    <property type="protein sequence ID" value="KAL3685216.1"/>
    <property type="molecule type" value="Genomic_DNA"/>
</dbReference>
<feature type="region of interest" description="Disordered" evidence="2">
    <location>
        <begin position="250"/>
        <end position="385"/>
    </location>
</feature>
<gene>
    <name evidence="3" type="ORF">R1sor_003238</name>
</gene>
<evidence type="ECO:0000313" key="4">
    <source>
        <dbReference type="Proteomes" id="UP001633002"/>
    </source>
</evidence>
<dbReference type="Proteomes" id="UP001633002">
    <property type="component" value="Unassembled WGS sequence"/>
</dbReference>
<feature type="compositionally biased region" description="Basic and acidic residues" evidence="2">
    <location>
        <begin position="366"/>
        <end position="378"/>
    </location>
</feature>
<proteinExistence type="predicted"/>
<evidence type="ECO:0000313" key="3">
    <source>
        <dbReference type="EMBL" id="KAL3685216.1"/>
    </source>
</evidence>
<feature type="compositionally biased region" description="Basic and acidic residues" evidence="2">
    <location>
        <begin position="488"/>
        <end position="497"/>
    </location>
</feature>
<keyword evidence="4" id="KW-1185">Reference proteome</keyword>
<name>A0ABD3H364_9MARC</name>
<feature type="region of interest" description="Disordered" evidence="2">
    <location>
        <begin position="576"/>
        <end position="632"/>
    </location>
</feature>
<feature type="region of interest" description="Disordered" evidence="2">
    <location>
        <begin position="653"/>
        <end position="687"/>
    </location>
</feature>
<comment type="caution">
    <text evidence="3">The sequence shown here is derived from an EMBL/GenBank/DDBJ whole genome shotgun (WGS) entry which is preliminary data.</text>
</comment>
<evidence type="ECO:0000256" key="2">
    <source>
        <dbReference type="SAM" id="MobiDB-lite"/>
    </source>
</evidence>
<feature type="region of interest" description="Disordered" evidence="2">
    <location>
        <begin position="974"/>
        <end position="994"/>
    </location>
</feature>
<feature type="compositionally biased region" description="Acidic residues" evidence="2">
    <location>
        <begin position="280"/>
        <end position="305"/>
    </location>
</feature>
<sequence length="1104" mass="122612">MADDARRWIGEVLGGPAHIRAEVFYDNENVLDWVHIDRDEIARFKAGVPPQIFSRLGLDGFFALNFVQADSVRACVPAVVEFCVNYDKEQHRSMVGGQHVDFSLEAIRGAFNLPVGRDVCPRLKQQQHFADWFDFYDSKRKAFWANLCLKPGWAPAFELINALLLGRRFAKEIRGVLAWYVKSKVDPEGNPEHDDLDWTSIIQKNWDTEILALQKHFRGTKTEGRWHSCLGQTLTHSLIWSGVIENPEAAAAPAPAAPAAPVPAGEGPSESESRDGESREGEDESSAAELPSQDETETDDNEEENSVPGDNEVLMGHRDGDLSPSRARPIRVHEEAGPSSTKRRRRYLLGAADSLDSTDIDSDSSGDPRDSMGGEPSRHSTGLPMEVDGMAEITNDPSSEFMIVPRRPGASLQLWGQPMEEVRPENTSNIEVRLQISPTREPGMQSLGQPMEEEVRPENTSNLEMRLQISPPREPGMSVQNVPIQSVEMERLDEEPKTSAARQTSGHSNRTVDTTPSPGKSSGSASTGKSSGSPSRTSQGLLAIDLDEAAHVDELEGHFEAAVTLARLRINDVLESSDRPDQRSEPSSTHELMLVPADRNKRKYRNSSSDPDSEIWKKQNVGEDPSPSIPAADVGPDFTLIVDLGILNIAGASERTEEEKEKAAHEDEERKKVGSETSKLTEEEKKKAPEKACELCLHQMVKVSRENMIQLEEKMMAKINQKRQHAENLNAALEERAEKIEEEVTRLEKKLKPAVDSTAEKLRKKVEQHHASSSARGSVEPPLRSSAYYEEGERKYRQRLTEIQAEFTRSFNERIAPWAVKLLKALHLCELDLHAAYRQTRMVHKERWIEFARYGSTSYAMRNIPVPDLESIIVECRAEEFMKAIGMYKPLPCDNDEHDHICEHGCNSVDCHICRLCAPAAVTAQSERDVFKNAKRYIVEEPLFARLNYGVENWQQLRDPMELRYKPTIWQPPDEAVASGTEEGPVGASQPSALHPAVVSPDLNVQPSDQAVASGTEEGPVGASQPSVLHPGVVSTDIIVQPMVAGHPSGQRPTSSCVPIREADEETVIATSTIISTGEGFLSRLCGRFLVAERSMTESWCLVP</sequence>
<accession>A0ABD3H364</accession>
<feature type="region of interest" description="Disordered" evidence="2">
    <location>
        <begin position="1007"/>
        <end position="1029"/>
    </location>
</feature>
<keyword evidence="1" id="KW-0175">Coiled coil</keyword>
<feature type="compositionally biased region" description="Basic and acidic residues" evidence="2">
    <location>
        <begin position="654"/>
        <end position="687"/>
    </location>
</feature>
<reference evidence="3 4" key="1">
    <citation type="submission" date="2024-09" db="EMBL/GenBank/DDBJ databases">
        <title>Chromosome-scale assembly of Riccia sorocarpa.</title>
        <authorList>
            <person name="Paukszto L."/>
        </authorList>
    </citation>
    <scope>NUCLEOTIDE SEQUENCE [LARGE SCALE GENOMIC DNA]</scope>
    <source>
        <strain evidence="3">LP-2024</strain>
        <tissue evidence="3">Aerial parts of the thallus</tissue>
    </source>
</reference>
<evidence type="ECO:0008006" key="5">
    <source>
        <dbReference type="Google" id="ProtNLM"/>
    </source>
</evidence>
<evidence type="ECO:0000256" key="1">
    <source>
        <dbReference type="SAM" id="Coils"/>
    </source>
</evidence>
<feature type="compositionally biased region" description="Polar residues" evidence="2">
    <location>
        <begin position="500"/>
        <end position="513"/>
    </location>
</feature>
<feature type="compositionally biased region" description="Low complexity" evidence="2">
    <location>
        <begin position="514"/>
        <end position="538"/>
    </location>
</feature>